<feature type="non-terminal residue" evidence="7">
    <location>
        <position position="467"/>
    </location>
</feature>
<dbReference type="Pfam" id="PF02836">
    <property type="entry name" value="Glyco_hydro_2_C"/>
    <property type="match status" value="1"/>
</dbReference>
<dbReference type="PANTHER" id="PTHR46323">
    <property type="entry name" value="BETA-GALACTOSIDASE"/>
    <property type="match status" value="1"/>
</dbReference>
<name>A0A812ITD6_SYMPI</name>
<dbReference type="Gene3D" id="2.60.40.10">
    <property type="entry name" value="Immunoglobulins"/>
    <property type="match status" value="1"/>
</dbReference>
<dbReference type="InterPro" id="IPR006103">
    <property type="entry name" value="Glyco_hydro_2_cat"/>
</dbReference>
<comment type="caution">
    <text evidence="7">The sequence shown here is derived from an EMBL/GenBank/DDBJ whole genome shotgun (WGS) entry which is preliminary data.</text>
</comment>
<dbReference type="InterPro" id="IPR023230">
    <property type="entry name" value="Glyco_hydro_2_CS"/>
</dbReference>
<dbReference type="Pfam" id="PF16353">
    <property type="entry name" value="LacZ_4"/>
    <property type="match status" value="1"/>
</dbReference>
<evidence type="ECO:0000256" key="2">
    <source>
        <dbReference type="ARBA" id="ARBA00012756"/>
    </source>
</evidence>
<dbReference type="InterPro" id="IPR006101">
    <property type="entry name" value="Glyco_hydro_2"/>
</dbReference>
<dbReference type="GO" id="GO:0004565">
    <property type="term" value="F:beta-galactosidase activity"/>
    <property type="evidence" value="ECO:0007669"/>
    <property type="project" value="UniProtKB-EC"/>
</dbReference>
<dbReference type="PROSITE" id="PS00719">
    <property type="entry name" value="GLYCOSYL_HYDROL_F2_1"/>
    <property type="match status" value="1"/>
</dbReference>
<comment type="catalytic activity">
    <reaction evidence="1">
        <text>Hydrolysis of terminal non-reducing beta-D-galactose residues in beta-D-galactosides.</text>
        <dbReference type="EC" id="3.2.1.23"/>
    </reaction>
</comment>
<keyword evidence="4" id="KW-0326">Glycosidase</keyword>
<organism evidence="7 8">
    <name type="scientific">Symbiodinium pilosum</name>
    <name type="common">Dinoflagellate</name>
    <dbReference type="NCBI Taxonomy" id="2952"/>
    <lineage>
        <taxon>Eukaryota</taxon>
        <taxon>Sar</taxon>
        <taxon>Alveolata</taxon>
        <taxon>Dinophyceae</taxon>
        <taxon>Suessiales</taxon>
        <taxon>Symbiodiniaceae</taxon>
        <taxon>Symbiodinium</taxon>
    </lineage>
</organism>
<evidence type="ECO:0000256" key="4">
    <source>
        <dbReference type="ARBA" id="ARBA00023295"/>
    </source>
</evidence>
<sequence>DPFLYLLQLELAEVAGASIQVEHVKIGFRTVAIVDGQLCVNGRPIVVAGANVHEMHPRRGKAINEEDMLKDIEMLKLGNFNAVRNSHYPHHPRWYELCDEHGLYMVDEANIETHGFVENGAISLLACDQVWREQFLHRFFNMFQRAKNHSCVIVWSLGNESGWGPNFAMGAESLHRWDPQQRPVQYEGATCLDDAVMLFGDGQGAGSDIICPMYWSPPMILPLAASRTRPVILCEYSHALGNSNGSLHSYWELIWSSAPEHRCIQGGFVWEWADGAVKVHKAEIRDPDVKGKRDREAWLEGEYGYGGDFGKASGRQDRNFIVDGILFPDRTPHPAYEDFKRLQQPLEFHLVKTTEESTECQVAKVRVRNRYAFKDLGHLSFVALVFDACGEKQQCTIRGNVDMRDVCPGEAREVDIAMEMAPPQLRQHGQWLVIQAYQTERSQLVPEKHIIAEGCFTICPPRTASDK</sequence>
<feature type="domain" description="Beta-galactosidase" evidence="6">
    <location>
        <begin position="365"/>
        <end position="457"/>
    </location>
</feature>
<keyword evidence="3" id="KW-0378">Hydrolase</keyword>
<dbReference type="PANTHER" id="PTHR46323:SF2">
    <property type="entry name" value="BETA-GALACTOSIDASE"/>
    <property type="match status" value="1"/>
</dbReference>
<dbReference type="GO" id="GO:0005990">
    <property type="term" value="P:lactose catabolic process"/>
    <property type="evidence" value="ECO:0007669"/>
    <property type="project" value="TreeGrafter"/>
</dbReference>
<dbReference type="OrthoDB" id="413847at2759"/>
<dbReference type="InterPro" id="IPR036156">
    <property type="entry name" value="Beta-gal/glucu_dom_sf"/>
</dbReference>
<keyword evidence="8" id="KW-1185">Reference proteome</keyword>
<dbReference type="InterPro" id="IPR032312">
    <property type="entry name" value="LacZ_4"/>
</dbReference>
<dbReference type="AlphaFoldDB" id="A0A812ITD6"/>
<reference evidence="7" key="1">
    <citation type="submission" date="2021-02" db="EMBL/GenBank/DDBJ databases">
        <authorList>
            <person name="Dougan E. K."/>
            <person name="Rhodes N."/>
            <person name="Thang M."/>
            <person name="Chan C."/>
        </authorList>
    </citation>
    <scope>NUCLEOTIDE SEQUENCE</scope>
</reference>
<dbReference type="PRINTS" id="PR00132">
    <property type="entry name" value="GLHYDRLASE2"/>
</dbReference>
<evidence type="ECO:0000313" key="7">
    <source>
        <dbReference type="EMBL" id="CAE7173986.1"/>
    </source>
</evidence>
<dbReference type="GO" id="GO:0009341">
    <property type="term" value="C:beta-galactosidase complex"/>
    <property type="evidence" value="ECO:0007669"/>
    <property type="project" value="TreeGrafter"/>
</dbReference>
<dbReference type="Proteomes" id="UP000649617">
    <property type="component" value="Unassembled WGS sequence"/>
</dbReference>
<accession>A0A812ITD6</accession>
<evidence type="ECO:0000259" key="6">
    <source>
        <dbReference type="Pfam" id="PF16353"/>
    </source>
</evidence>
<dbReference type="SUPFAM" id="SSF51445">
    <property type="entry name" value="(Trans)glycosidases"/>
    <property type="match status" value="1"/>
</dbReference>
<dbReference type="InterPro" id="IPR017853">
    <property type="entry name" value="GH"/>
</dbReference>
<dbReference type="EMBL" id="CAJNIZ010000746">
    <property type="protein sequence ID" value="CAE7173986.1"/>
    <property type="molecule type" value="Genomic_DNA"/>
</dbReference>
<dbReference type="SUPFAM" id="SSF49303">
    <property type="entry name" value="beta-Galactosidase/glucuronidase domain"/>
    <property type="match status" value="1"/>
</dbReference>
<evidence type="ECO:0000313" key="8">
    <source>
        <dbReference type="Proteomes" id="UP000649617"/>
    </source>
</evidence>
<dbReference type="EC" id="3.2.1.23" evidence="2"/>
<evidence type="ECO:0000256" key="3">
    <source>
        <dbReference type="ARBA" id="ARBA00022801"/>
    </source>
</evidence>
<dbReference type="InterPro" id="IPR013783">
    <property type="entry name" value="Ig-like_fold"/>
</dbReference>
<evidence type="ECO:0000259" key="5">
    <source>
        <dbReference type="Pfam" id="PF02836"/>
    </source>
</evidence>
<proteinExistence type="predicted"/>
<feature type="non-terminal residue" evidence="7">
    <location>
        <position position="1"/>
    </location>
</feature>
<gene>
    <name evidence="7" type="primary">lacZ</name>
    <name evidence="7" type="ORF">SPIL2461_LOCUS827</name>
</gene>
<dbReference type="Gene3D" id="3.20.20.80">
    <property type="entry name" value="Glycosidases"/>
    <property type="match status" value="1"/>
</dbReference>
<protein>
    <recommendedName>
        <fullName evidence="2">beta-galactosidase</fullName>
        <ecNumber evidence="2">3.2.1.23</ecNumber>
    </recommendedName>
</protein>
<dbReference type="InterPro" id="IPR050347">
    <property type="entry name" value="Bact_Beta-galactosidase"/>
</dbReference>
<evidence type="ECO:0000256" key="1">
    <source>
        <dbReference type="ARBA" id="ARBA00001412"/>
    </source>
</evidence>
<feature type="domain" description="Glycoside hydrolase family 2 catalytic" evidence="5">
    <location>
        <begin position="31"/>
        <end position="347"/>
    </location>
</feature>